<keyword evidence="14" id="KW-1185">Reference proteome</keyword>
<keyword evidence="8 13" id="KW-0675">Receptor</keyword>
<dbReference type="InterPro" id="IPR039426">
    <property type="entry name" value="TonB-dep_rcpt-like"/>
</dbReference>
<feature type="domain" description="TonB-dependent receptor-like beta-barrel" evidence="12">
    <location>
        <begin position="267"/>
        <end position="670"/>
    </location>
</feature>
<name>A0AAW9Q8H2_9BURK</name>
<evidence type="ECO:0000256" key="9">
    <source>
        <dbReference type="ARBA" id="ARBA00023237"/>
    </source>
</evidence>
<dbReference type="Gene3D" id="2.40.170.20">
    <property type="entry name" value="TonB-dependent receptor, beta-barrel domain"/>
    <property type="match status" value="1"/>
</dbReference>
<dbReference type="PANTHER" id="PTHR30069">
    <property type="entry name" value="TONB-DEPENDENT OUTER MEMBRANE RECEPTOR"/>
    <property type="match status" value="1"/>
</dbReference>
<sequence length="704" mass="76960">MESHRNLVARALLAMPLLGMAPAAPAAGPDATTVEVIGERFNKARNGLSPKTGTSRYVFDRRDIEQLPRGEETPLNHLMLQAPGVVQGDHGGLHIRGEMTQPQYRINGTIIPEGIGGFGQVFDLRIARRVEFISGALPAQYNYRTNIVDIETKDSYEDGGKIGFTGGSHGTLHPAVELSGSTDKLTYYVTGSHLQGRNGILFPTADRHAIHNDTKQAKGFAMVSYVPDLRSRWSVMAGVAESRFQIPNVRGETPTFPLDGVADLRDVASADLNETQREMTRYAVLSYEGNNGGDLDYQVAFFTRDSKVLFRPDAVGDLLYRGIASRVARHSRADGLQVDASLHASKAHTVRAGFSFSHQRTDSENDALVFPADDDGAQVPGAPLRVNDGRSVAADLAGVYLQDEWKATPDLTVNYGLRYDKLDGLTRNSQLSPRLNAVYRLGGRTSVHAGYSRFFNPPRLELIGPDTISKFANTTNQPEVQLSSPVVPERIHYLELGLAHQATPALHLGVDVYGKFVRNMVDFGQFGRALVTSPYNWSKARVFGLEFTAQYRSDNVSAYLNAAVSWARGKGLSSGQYNFEQEELDYINGKWVYMDHDQRLALSGGVAYKWRGNVLSADAFFGSGMRSTPEGGSPNSDHLPSYLQTNVGVAREVKGPGHSRIGLRLAIVNLFDKSYEVRDGTGVGVGAPQFGPRRSLYGTLSASF</sequence>
<dbReference type="GO" id="GO:0044718">
    <property type="term" value="P:siderophore transmembrane transport"/>
    <property type="evidence" value="ECO:0007669"/>
    <property type="project" value="TreeGrafter"/>
</dbReference>
<dbReference type="PANTHER" id="PTHR30069:SF29">
    <property type="entry name" value="HEMOGLOBIN AND HEMOGLOBIN-HAPTOGLOBIN-BINDING PROTEIN 1-RELATED"/>
    <property type="match status" value="1"/>
</dbReference>
<accession>A0AAW9Q8H2</accession>
<keyword evidence="9 10" id="KW-0998">Cell outer membrane</keyword>
<keyword evidence="4 10" id="KW-0812">Transmembrane</keyword>
<evidence type="ECO:0000313" key="13">
    <source>
        <dbReference type="EMBL" id="MEF7613530.1"/>
    </source>
</evidence>
<dbReference type="GO" id="GO:0009279">
    <property type="term" value="C:cell outer membrane"/>
    <property type="evidence" value="ECO:0007669"/>
    <property type="project" value="UniProtKB-SubCell"/>
</dbReference>
<feature type="chain" id="PRO_5043768405" evidence="11">
    <location>
        <begin position="27"/>
        <end position="704"/>
    </location>
</feature>
<reference evidence="13 14" key="1">
    <citation type="submission" date="2024-02" db="EMBL/GenBank/DDBJ databases">
        <title>Genome sequence of Aquincola sp. MAHUQ-54.</title>
        <authorList>
            <person name="Huq M.A."/>
        </authorList>
    </citation>
    <scope>NUCLEOTIDE SEQUENCE [LARGE SCALE GENOMIC DNA]</scope>
    <source>
        <strain evidence="13 14">MAHUQ-54</strain>
    </source>
</reference>
<keyword evidence="6" id="KW-0798">TonB box</keyword>
<comment type="similarity">
    <text evidence="10">Belongs to the TonB-dependent receptor family.</text>
</comment>
<evidence type="ECO:0000256" key="5">
    <source>
        <dbReference type="ARBA" id="ARBA00022729"/>
    </source>
</evidence>
<evidence type="ECO:0000256" key="8">
    <source>
        <dbReference type="ARBA" id="ARBA00023170"/>
    </source>
</evidence>
<evidence type="ECO:0000256" key="4">
    <source>
        <dbReference type="ARBA" id="ARBA00022692"/>
    </source>
</evidence>
<keyword evidence="3 10" id="KW-1134">Transmembrane beta strand</keyword>
<evidence type="ECO:0000313" key="14">
    <source>
        <dbReference type="Proteomes" id="UP001336250"/>
    </source>
</evidence>
<comment type="caution">
    <text evidence="13">The sequence shown here is derived from an EMBL/GenBank/DDBJ whole genome shotgun (WGS) entry which is preliminary data.</text>
</comment>
<dbReference type="EMBL" id="JAZIBG010000019">
    <property type="protein sequence ID" value="MEF7613530.1"/>
    <property type="molecule type" value="Genomic_DNA"/>
</dbReference>
<keyword evidence="2 10" id="KW-0813">Transport</keyword>
<proteinExistence type="inferred from homology"/>
<evidence type="ECO:0000256" key="6">
    <source>
        <dbReference type="ARBA" id="ARBA00023077"/>
    </source>
</evidence>
<evidence type="ECO:0000256" key="7">
    <source>
        <dbReference type="ARBA" id="ARBA00023136"/>
    </source>
</evidence>
<organism evidence="13 14">
    <name type="scientific">Aquincola agrisoli</name>
    <dbReference type="NCBI Taxonomy" id="3119538"/>
    <lineage>
        <taxon>Bacteria</taxon>
        <taxon>Pseudomonadati</taxon>
        <taxon>Pseudomonadota</taxon>
        <taxon>Betaproteobacteria</taxon>
        <taxon>Burkholderiales</taxon>
        <taxon>Sphaerotilaceae</taxon>
        <taxon>Aquincola</taxon>
    </lineage>
</organism>
<protein>
    <submittedName>
        <fullName evidence="13">TonB-dependent receptor</fullName>
    </submittedName>
</protein>
<gene>
    <name evidence="13" type="ORF">V4F39_06360</name>
</gene>
<keyword evidence="5 11" id="KW-0732">Signal</keyword>
<comment type="subcellular location">
    <subcellularLocation>
        <location evidence="1 10">Cell outer membrane</location>
        <topology evidence="1 10">Multi-pass membrane protein</topology>
    </subcellularLocation>
</comment>
<feature type="signal peptide" evidence="11">
    <location>
        <begin position="1"/>
        <end position="26"/>
    </location>
</feature>
<dbReference type="Proteomes" id="UP001336250">
    <property type="component" value="Unassembled WGS sequence"/>
</dbReference>
<keyword evidence="7 10" id="KW-0472">Membrane</keyword>
<evidence type="ECO:0000256" key="11">
    <source>
        <dbReference type="SAM" id="SignalP"/>
    </source>
</evidence>
<evidence type="ECO:0000256" key="10">
    <source>
        <dbReference type="PROSITE-ProRule" id="PRU01360"/>
    </source>
</evidence>
<dbReference type="SUPFAM" id="SSF56935">
    <property type="entry name" value="Porins"/>
    <property type="match status" value="1"/>
</dbReference>
<evidence type="ECO:0000259" key="12">
    <source>
        <dbReference type="Pfam" id="PF00593"/>
    </source>
</evidence>
<evidence type="ECO:0000256" key="1">
    <source>
        <dbReference type="ARBA" id="ARBA00004571"/>
    </source>
</evidence>
<dbReference type="AlphaFoldDB" id="A0AAW9Q8H2"/>
<evidence type="ECO:0000256" key="3">
    <source>
        <dbReference type="ARBA" id="ARBA00022452"/>
    </source>
</evidence>
<dbReference type="PROSITE" id="PS52016">
    <property type="entry name" value="TONB_DEPENDENT_REC_3"/>
    <property type="match status" value="1"/>
</dbReference>
<dbReference type="InterPro" id="IPR036942">
    <property type="entry name" value="Beta-barrel_TonB_sf"/>
</dbReference>
<dbReference type="RefSeq" id="WP_332288474.1">
    <property type="nucleotide sequence ID" value="NZ_JAZIBG010000019.1"/>
</dbReference>
<evidence type="ECO:0000256" key="2">
    <source>
        <dbReference type="ARBA" id="ARBA00022448"/>
    </source>
</evidence>
<dbReference type="InterPro" id="IPR000531">
    <property type="entry name" value="Beta-barrel_TonB"/>
</dbReference>
<dbReference type="Pfam" id="PF00593">
    <property type="entry name" value="TonB_dep_Rec_b-barrel"/>
    <property type="match status" value="1"/>
</dbReference>
<dbReference type="GO" id="GO:0015344">
    <property type="term" value="F:siderophore uptake transmembrane transporter activity"/>
    <property type="evidence" value="ECO:0007669"/>
    <property type="project" value="TreeGrafter"/>
</dbReference>